<evidence type="ECO:0000313" key="5">
    <source>
        <dbReference type="Proteomes" id="UP000424462"/>
    </source>
</evidence>
<dbReference type="GO" id="GO:0006777">
    <property type="term" value="P:Mo-molybdopterin cofactor biosynthetic process"/>
    <property type="evidence" value="ECO:0007669"/>
    <property type="project" value="UniProtKB-KW"/>
</dbReference>
<dbReference type="SMART" id="SM00852">
    <property type="entry name" value="MoCF_biosynth"/>
    <property type="match status" value="1"/>
</dbReference>
<dbReference type="PANTHER" id="PTHR43764:SF1">
    <property type="entry name" value="MOLYBDOPTERIN MOLYBDOTRANSFERASE"/>
    <property type="match status" value="1"/>
</dbReference>
<dbReference type="RefSeq" id="WP_156229802.1">
    <property type="nucleotide sequence ID" value="NZ_CP046455.1"/>
</dbReference>
<proteinExistence type="predicted"/>
<dbReference type="AlphaFoldDB" id="A0A6B8VXZ3"/>
<dbReference type="KEGG" id="cok:COCCU_01235"/>
<sequence length="160" mass="16802">MPKTGLVIVSSTRAAAGEYEDRSGPILVNFLREQGFETPDALVVKDADMPASMAKLLSSPEKLPAVLLTSGGTGLSPDDRTVEAVSPHLDRELPGIVHAFWDLGQEKIATAVLSRAVAGTIGRTFVMTLPGSTGGVRDGVAILAPILGHITEQLEGNHEH</sequence>
<dbReference type="Pfam" id="PF00994">
    <property type="entry name" value="MoCF_biosynth"/>
    <property type="match status" value="1"/>
</dbReference>
<comment type="pathway">
    <text evidence="1">Cofactor biosynthesis; molybdopterin biosynthesis.</text>
</comment>
<evidence type="ECO:0000313" key="4">
    <source>
        <dbReference type="EMBL" id="QGU06214.1"/>
    </source>
</evidence>
<keyword evidence="2" id="KW-0501">Molybdenum cofactor biosynthesis</keyword>
<dbReference type="InterPro" id="IPR051920">
    <property type="entry name" value="MPT_Adenylyltrnsfr/MoaC-Rel"/>
</dbReference>
<dbReference type="Gene3D" id="3.40.980.10">
    <property type="entry name" value="MoaB/Mog-like domain"/>
    <property type="match status" value="1"/>
</dbReference>
<gene>
    <name evidence="4" type="primary">moaB1</name>
    <name evidence="4" type="ORF">COCCU_01235</name>
</gene>
<dbReference type="EMBL" id="CP046455">
    <property type="protein sequence ID" value="QGU06214.1"/>
    <property type="molecule type" value="Genomic_DNA"/>
</dbReference>
<feature type="domain" description="MoaB/Mog" evidence="3">
    <location>
        <begin position="5"/>
        <end position="150"/>
    </location>
</feature>
<evidence type="ECO:0000259" key="3">
    <source>
        <dbReference type="SMART" id="SM00852"/>
    </source>
</evidence>
<evidence type="ECO:0000256" key="2">
    <source>
        <dbReference type="ARBA" id="ARBA00023150"/>
    </source>
</evidence>
<reference evidence="4 5" key="1">
    <citation type="submission" date="2019-11" db="EMBL/GenBank/DDBJ databases">
        <title>Complete genome sequence of Corynebacterium kalinowskii 1959, a novel Corynebacterium species isolated from soil of a small paddock in Vilsendorf, Germany.</title>
        <authorList>
            <person name="Schaffert L."/>
            <person name="Ruwe M."/>
            <person name="Milse J."/>
            <person name="Hanuschka K."/>
            <person name="Ortseifen V."/>
            <person name="Droste J."/>
            <person name="Brandt D."/>
            <person name="Schlueter L."/>
            <person name="Kutter Y."/>
            <person name="Vinke S."/>
            <person name="Viehoefer P."/>
            <person name="Jacob L."/>
            <person name="Luebke N.-C."/>
            <person name="Schulte-Berndt E."/>
            <person name="Hain C."/>
            <person name="Linder M."/>
            <person name="Schmidt P."/>
            <person name="Wollenschlaeger L."/>
            <person name="Luttermann T."/>
            <person name="Thieme E."/>
            <person name="Hassa J."/>
            <person name="Haak M."/>
            <person name="Wittchen M."/>
            <person name="Mentz A."/>
            <person name="Persicke M."/>
            <person name="Busche T."/>
            <person name="Ruckert C."/>
        </authorList>
    </citation>
    <scope>NUCLEOTIDE SEQUENCE [LARGE SCALE GENOMIC DNA]</scope>
    <source>
        <strain evidence="4 5">2039</strain>
    </source>
</reference>
<dbReference type="InterPro" id="IPR001453">
    <property type="entry name" value="MoaB/Mog_dom"/>
</dbReference>
<protein>
    <submittedName>
        <fullName evidence="4">Molybdenum cofactor biosynthesis protein B</fullName>
    </submittedName>
</protein>
<evidence type="ECO:0000256" key="1">
    <source>
        <dbReference type="ARBA" id="ARBA00005046"/>
    </source>
</evidence>
<dbReference type="CDD" id="cd00886">
    <property type="entry name" value="MogA_MoaB"/>
    <property type="match status" value="1"/>
</dbReference>
<keyword evidence="5" id="KW-1185">Reference proteome</keyword>
<dbReference type="Proteomes" id="UP000424462">
    <property type="component" value="Chromosome"/>
</dbReference>
<dbReference type="SUPFAM" id="SSF53218">
    <property type="entry name" value="Molybdenum cofactor biosynthesis proteins"/>
    <property type="match status" value="1"/>
</dbReference>
<accession>A0A6B8VXZ3</accession>
<dbReference type="PANTHER" id="PTHR43764">
    <property type="entry name" value="MOLYBDENUM COFACTOR BIOSYNTHESIS"/>
    <property type="match status" value="1"/>
</dbReference>
<name>A0A6B8VXZ3_9CORY</name>
<organism evidence="4 5">
    <name type="scientific">Corynebacterium occultum</name>
    <dbReference type="NCBI Taxonomy" id="2675219"/>
    <lineage>
        <taxon>Bacteria</taxon>
        <taxon>Bacillati</taxon>
        <taxon>Actinomycetota</taxon>
        <taxon>Actinomycetes</taxon>
        <taxon>Mycobacteriales</taxon>
        <taxon>Corynebacteriaceae</taxon>
        <taxon>Corynebacterium</taxon>
    </lineage>
</organism>
<dbReference type="InterPro" id="IPR036425">
    <property type="entry name" value="MoaB/Mog-like_dom_sf"/>
</dbReference>